<gene>
    <name evidence="2" type="ORF">BN946_scf185013.g97</name>
</gene>
<protein>
    <submittedName>
        <fullName evidence="2">Uncharacterized protein</fullName>
    </submittedName>
</protein>
<proteinExistence type="predicted"/>
<evidence type="ECO:0000313" key="3">
    <source>
        <dbReference type="Proteomes" id="UP000029665"/>
    </source>
</evidence>
<dbReference type="STRING" id="5643.A0A060SG15"/>
<sequence length="382" mass="42223">MSSNGPSLSRRSSLADYISAIPRPRLASLRSRKSTASLHTKAPEKQDWEKVLAYGQRVRSVAYVESSGNIHPSILPLLDEHKPVQYILPNLTSLTWKVESAAALERSRMFLGPRVEAVTLEVGAARSPKLNDILEEIASHKGLTAFAFTLHTNLPEDLTERFHDNVALEKSIVPLTRDCRRLHTLGVVVNAAELENDEVYATRAVCSRSLLRLHVGHSWVRNPLQTAVLLSHLAPYLETLKYFNEKNRAGIVEANAQAWQRVAELLPHLQHIRLSERKLQPPPAQYVPPPKADKSVDATVSTADASVSAHPEVVEFAVQAEPVLVELGVQIAPEMADMSIDATPVFVEVEVMAVPEHSEQSVDAVPQTEEKGTGTYHLPQLF</sequence>
<organism evidence="2 3">
    <name type="scientific">Pycnoporus cinnabarinus</name>
    <name type="common">Cinnabar-red polypore</name>
    <name type="synonym">Trametes cinnabarina</name>
    <dbReference type="NCBI Taxonomy" id="5643"/>
    <lineage>
        <taxon>Eukaryota</taxon>
        <taxon>Fungi</taxon>
        <taxon>Dikarya</taxon>
        <taxon>Basidiomycota</taxon>
        <taxon>Agaricomycotina</taxon>
        <taxon>Agaricomycetes</taxon>
        <taxon>Polyporales</taxon>
        <taxon>Polyporaceae</taxon>
        <taxon>Trametes</taxon>
    </lineage>
</organism>
<keyword evidence="3" id="KW-1185">Reference proteome</keyword>
<reference evidence="2" key="1">
    <citation type="submission" date="2014-01" db="EMBL/GenBank/DDBJ databases">
        <title>The genome of the white-rot fungus Pycnoporus cinnabarinus: a basidiomycete model with a versatile arsenal for lignocellulosic biomass breakdown.</title>
        <authorList>
            <person name="Levasseur A."/>
            <person name="Lomascolo A."/>
            <person name="Ruiz-Duenas F.J."/>
            <person name="Uzan E."/>
            <person name="Piumi F."/>
            <person name="Kues U."/>
            <person name="Ram A.F.J."/>
            <person name="Murat C."/>
            <person name="Haon M."/>
            <person name="Benoit I."/>
            <person name="Arfi Y."/>
            <person name="Chevret D."/>
            <person name="Drula E."/>
            <person name="Kwon M.J."/>
            <person name="Gouret P."/>
            <person name="Lesage-Meessen L."/>
            <person name="Lombard V."/>
            <person name="Mariette J."/>
            <person name="Noirot C."/>
            <person name="Park J."/>
            <person name="Patyshakuliyeva A."/>
            <person name="Wieneger R.A.B."/>
            <person name="Wosten H.A.B."/>
            <person name="Martin F."/>
            <person name="Coutinho P.M."/>
            <person name="de Vries R."/>
            <person name="Martinez A.T."/>
            <person name="Klopp C."/>
            <person name="Pontarotti P."/>
            <person name="Henrissat B."/>
            <person name="Record E."/>
        </authorList>
    </citation>
    <scope>NUCLEOTIDE SEQUENCE [LARGE SCALE GENOMIC DNA]</scope>
    <source>
        <strain evidence="2">BRFM137</strain>
    </source>
</reference>
<comment type="caution">
    <text evidence="2">The sequence shown here is derived from an EMBL/GenBank/DDBJ whole genome shotgun (WGS) entry which is preliminary data.</text>
</comment>
<dbReference type="HOGENOM" id="CLU_723884_0_0_1"/>
<feature type="region of interest" description="Disordered" evidence="1">
    <location>
        <begin position="358"/>
        <end position="382"/>
    </location>
</feature>
<dbReference type="OrthoDB" id="268763at2759"/>
<accession>A0A060SG15</accession>
<evidence type="ECO:0000256" key="1">
    <source>
        <dbReference type="SAM" id="MobiDB-lite"/>
    </source>
</evidence>
<evidence type="ECO:0000313" key="2">
    <source>
        <dbReference type="EMBL" id="CDO73462.1"/>
    </source>
</evidence>
<dbReference type="Proteomes" id="UP000029665">
    <property type="component" value="Unassembled WGS sequence"/>
</dbReference>
<dbReference type="EMBL" id="CCBP010000121">
    <property type="protein sequence ID" value="CDO73462.1"/>
    <property type="molecule type" value="Genomic_DNA"/>
</dbReference>
<name>A0A060SG15_PYCCI</name>
<dbReference type="AlphaFoldDB" id="A0A060SG15"/>